<dbReference type="RefSeq" id="WP_153216929.1">
    <property type="nucleotide sequence ID" value="NZ_WIBF01000011.1"/>
</dbReference>
<evidence type="ECO:0000313" key="5">
    <source>
        <dbReference type="Proteomes" id="UP000444174"/>
    </source>
</evidence>
<accession>A0A843YKM4</accession>
<feature type="chain" id="PRO_5032640991" evidence="2">
    <location>
        <begin position="21"/>
        <end position="321"/>
    </location>
</feature>
<dbReference type="EMBL" id="WIBF01000011">
    <property type="protein sequence ID" value="MQQ09954.1"/>
    <property type="molecule type" value="Genomic_DNA"/>
</dbReference>
<proteinExistence type="predicted"/>
<dbReference type="GO" id="GO:0022857">
    <property type="term" value="F:transmembrane transporter activity"/>
    <property type="evidence" value="ECO:0007669"/>
    <property type="project" value="InterPro"/>
</dbReference>
<evidence type="ECO:0000259" key="3">
    <source>
        <dbReference type="Pfam" id="PF04069"/>
    </source>
</evidence>
<dbReference type="Pfam" id="PF04069">
    <property type="entry name" value="OpuAC"/>
    <property type="match status" value="1"/>
</dbReference>
<feature type="compositionally biased region" description="Basic and acidic residues" evidence="1">
    <location>
        <begin position="222"/>
        <end position="236"/>
    </location>
</feature>
<feature type="domain" description="ABC-type glycine betaine transport system substrate-binding" evidence="3">
    <location>
        <begin position="25"/>
        <end position="297"/>
    </location>
</feature>
<dbReference type="CDD" id="cd13641">
    <property type="entry name" value="PBP2_HisX_like"/>
    <property type="match status" value="1"/>
</dbReference>
<organism evidence="4 5">
    <name type="scientific">Tritonibacter litoralis</name>
    <dbReference type="NCBI Taxonomy" id="2662264"/>
    <lineage>
        <taxon>Bacteria</taxon>
        <taxon>Pseudomonadati</taxon>
        <taxon>Pseudomonadota</taxon>
        <taxon>Alphaproteobacteria</taxon>
        <taxon>Rhodobacterales</taxon>
        <taxon>Paracoccaceae</taxon>
        <taxon>Tritonibacter</taxon>
    </lineage>
</organism>
<dbReference type="SUPFAM" id="SSF53850">
    <property type="entry name" value="Periplasmic binding protein-like II"/>
    <property type="match status" value="1"/>
</dbReference>
<keyword evidence="5" id="KW-1185">Reference proteome</keyword>
<feature type="signal peptide" evidence="2">
    <location>
        <begin position="1"/>
        <end position="20"/>
    </location>
</feature>
<dbReference type="AlphaFoldDB" id="A0A843YKM4"/>
<dbReference type="GO" id="GO:0043190">
    <property type="term" value="C:ATP-binding cassette (ABC) transporter complex"/>
    <property type="evidence" value="ECO:0007669"/>
    <property type="project" value="InterPro"/>
</dbReference>
<dbReference type="Proteomes" id="UP000444174">
    <property type="component" value="Unassembled WGS sequence"/>
</dbReference>
<evidence type="ECO:0000256" key="1">
    <source>
        <dbReference type="SAM" id="MobiDB-lite"/>
    </source>
</evidence>
<dbReference type="InterPro" id="IPR007210">
    <property type="entry name" value="ABC_Gly_betaine_transp_sub-bd"/>
</dbReference>
<evidence type="ECO:0000313" key="4">
    <source>
        <dbReference type="EMBL" id="MQQ09954.1"/>
    </source>
</evidence>
<dbReference type="Gene3D" id="3.40.190.100">
    <property type="entry name" value="Glycine betaine-binding periplasmic protein, domain 2"/>
    <property type="match status" value="1"/>
</dbReference>
<keyword evidence="2" id="KW-0732">Signal</keyword>
<comment type="caution">
    <text evidence="4">The sequence shown here is derived from an EMBL/GenBank/DDBJ whole genome shotgun (WGS) entry which is preliminary data.</text>
</comment>
<protein>
    <submittedName>
        <fullName evidence="4">Glycine/betaine ABC transporter substrate-binding protein</fullName>
    </submittedName>
</protein>
<feature type="region of interest" description="Disordered" evidence="1">
    <location>
        <begin position="221"/>
        <end position="242"/>
    </location>
</feature>
<dbReference type="Gene3D" id="3.10.105.10">
    <property type="entry name" value="Dipeptide-binding Protein, Domain 3"/>
    <property type="match status" value="1"/>
</dbReference>
<name>A0A843YKM4_9RHOB</name>
<sequence>MKYKIAATACAIVLPGFAMASDCGEVSITDMNWASSAIVTEISTFLLTHGYGCDVTRVPSDTVPAVTSLSENGEPDIVTEMWTNGGGEAYKKLVEQGRVKELTAVLEPGGVEGWWIPTYLADAHPELKTIEGVLANPELVGGRFNNCPEGWGCRILNDNLTRALGVEESGIEVFDHGSGETLAASIAAAYDAQEPWFGYYWAPTKVMGKYNMTKVELGPVDPEAHHRNQTKDRDAPEISDFPPSPVWTVVTNEFEAEHPELAALMSNVKFTADEMSTILAWQDENNASAEEAAVNFLINNKSVWADWLNDDAKSNLAQILN</sequence>
<reference evidence="4 5" key="1">
    <citation type="submission" date="2019-10" db="EMBL/GenBank/DDBJ databases">
        <title>Epibacterium sp. nov., isolated from seawater.</title>
        <authorList>
            <person name="Zhang X."/>
            <person name="Li N."/>
        </authorList>
    </citation>
    <scope>NUCLEOTIDE SEQUENCE [LARGE SCALE GENOMIC DNA]</scope>
    <source>
        <strain evidence="4 5">SM1979</strain>
    </source>
</reference>
<gene>
    <name evidence="4" type="ORF">GFB49_15925</name>
</gene>
<evidence type="ECO:0000256" key="2">
    <source>
        <dbReference type="SAM" id="SignalP"/>
    </source>
</evidence>